<evidence type="ECO:0000313" key="1">
    <source>
        <dbReference type="Proteomes" id="UP000887540"/>
    </source>
</evidence>
<keyword evidence="1" id="KW-1185">Reference proteome</keyword>
<dbReference type="AlphaFoldDB" id="A0A914D180"/>
<dbReference type="WBParaSite" id="ACRNAN_scaffold17395.g20527.t1">
    <property type="protein sequence ID" value="ACRNAN_scaffold17395.g20527.t1"/>
    <property type="gene ID" value="ACRNAN_scaffold17395.g20527"/>
</dbReference>
<name>A0A914D180_9BILA</name>
<sequence length="78" mass="9244">MECAALSYIIFSFAKIHEYFVTNFDVEEGGIKFCKIFQFLQEITTFYNKLHEDLTMAAVFLADFFDTWIDMKAFDEDK</sequence>
<proteinExistence type="predicted"/>
<reference evidence="2" key="1">
    <citation type="submission" date="2022-11" db="UniProtKB">
        <authorList>
            <consortium name="WormBaseParasite"/>
        </authorList>
    </citation>
    <scope>IDENTIFICATION</scope>
</reference>
<organism evidence="1 2">
    <name type="scientific">Acrobeloides nanus</name>
    <dbReference type="NCBI Taxonomy" id="290746"/>
    <lineage>
        <taxon>Eukaryota</taxon>
        <taxon>Metazoa</taxon>
        <taxon>Ecdysozoa</taxon>
        <taxon>Nematoda</taxon>
        <taxon>Chromadorea</taxon>
        <taxon>Rhabditida</taxon>
        <taxon>Tylenchina</taxon>
        <taxon>Cephalobomorpha</taxon>
        <taxon>Cephaloboidea</taxon>
        <taxon>Cephalobidae</taxon>
        <taxon>Acrobeloides</taxon>
    </lineage>
</organism>
<evidence type="ECO:0000313" key="2">
    <source>
        <dbReference type="WBParaSite" id="ACRNAN_scaffold17395.g20527.t1"/>
    </source>
</evidence>
<accession>A0A914D180</accession>
<dbReference type="Proteomes" id="UP000887540">
    <property type="component" value="Unplaced"/>
</dbReference>
<protein>
    <submittedName>
        <fullName evidence="2">Uncharacterized protein</fullName>
    </submittedName>
</protein>